<feature type="transmembrane region" description="Helical" evidence="6">
    <location>
        <begin position="367"/>
        <end position="388"/>
    </location>
</feature>
<dbReference type="SUPFAM" id="SSF103473">
    <property type="entry name" value="MFS general substrate transporter"/>
    <property type="match status" value="1"/>
</dbReference>
<dbReference type="Proteomes" id="UP001341136">
    <property type="component" value="Chromosome"/>
</dbReference>
<dbReference type="InterPro" id="IPR036259">
    <property type="entry name" value="MFS_trans_sf"/>
</dbReference>
<keyword evidence="9" id="KW-1185">Reference proteome</keyword>
<evidence type="ECO:0000256" key="2">
    <source>
        <dbReference type="ARBA" id="ARBA00022448"/>
    </source>
</evidence>
<keyword evidence="2" id="KW-0813">Transport</keyword>
<reference evidence="8 9" key="1">
    <citation type="submission" date="2024-01" db="EMBL/GenBank/DDBJ databases">
        <title>Culturomics analysis of mouse respiratory tract.</title>
        <authorList>
            <person name="Phillips A.M."/>
            <person name="Collette N.M."/>
            <person name="Mageeney C.M."/>
            <person name="Sinha A."/>
            <person name="Hern K.E."/>
            <person name="Arkin A.P."/>
            <person name="Williams K.P."/>
            <person name="Branda S."/>
        </authorList>
    </citation>
    <scope>NUCLEOTIDE SEQUENCE [LARGE SCALE GENOMIC DNA]</scope>
    <source>
        <strain evidence="8 9">CP20</strain>
    </source>
</reference>
<dbReference type="InterPro" id="IPR001958">
    <property type="entry name" value="Tet-R_TetA/multi-R_MdtG-like"/>
</dbReference>
<evidence type="ECO:0000256" key="3">
    <source>
        <dbReference type="ARBA" id="ARBA00022692"/>
    </source>
</evidence>
<sequence length="402" mass="43886">MPVSIALKRRHHLVFLASVFCFWLCTYSYVPIFSLYLEQIHFTYAAIGIILGSYGITQVLLRFPLGVLLDSLRHLRKHFYVGGFVVAILSGIILLSSTSFAWVLTGRLLAGVTAAMWVMATIMYADYFNPGQSGRAMGTLQFLTVMPQFLSMVTAGILVEQFGWSIPFWVGIVAAGTGLLFALFIKEVPQEIENHGSQRLGKQVKAVLSIKHLLPLTFVSLFTHALLFISIFGFTPVYANVHGVREGQLIWLMAAFFIPHAAASLGVAFFNVSKRNEIRLIALSLIVTCFTFFCMPFATTLATISLLHGVVGLTIGVVLPLLLSQIASLPQPSLKTSVMGFYQSVYAIGIFIGPYGAGFVAEHIGIAHIFTLAGIVSLLALAITMPLLRRAKNETSKSGEAS</sequence>
<evidence type="ECO:0000256" key="1">
    <source>
        <dbReference type="ARBA" id="ARBA00004651"/>
    </source>
</evidence>
<gene>
    <name evidence="8" type="ORF">V5G21_08410</name>
</gene>
<feature type="transmembrane region" description="Helical" evidence="6">
    <location>
        <begin position="206"/>
        <end position="229"/>
    </location>
</feature>
<feature type="transmembrane region" description="Helical" evidence="6">
    <location>
        <begin position="12"/>
        <end position="30"/>
    </location>
</feature>
<evidence type="ECO:0000256" key="5">
    <source>
        <dbReference type="ARBA" id="ARBA00023136"/>
    </source>
</evidence>
<feature type="transmembrane region" description="Helical" evidence="6">
    <location>
        <begin position="165"/>
        <end position="185"/>
    </location>
</feature>
<comment type="subcellular location">
    <subcellularLocation>
        <location evidence="1">Cell membrane</location>
        <topology evidence="1">Multi-pass membrane protein</topology>
    </subcellularLocation>
</comment>
<feature type="domain" description="Major facilitator superfamily (MFS) profile" evidence="7">
    <location>
        <begin position="1"/>
        <end position="392"/>
    </location>
</feature>
<keyword evidence="5 6" id="KW-0472">Membrane</keyword>
<feature type="transmembrane region" description="Helical" evidence="6">
    <location>
        <begin position="344"/>
        <end position="361"/>
    </location>
</feature>
<evidence type="ECO:0000256" key="6">
    <source>
        <dbReference type="SAM" id="Phobius"/>
    </source>
</evidence>
<keyword evidence="4 6" id="KW-1133">Transmembrane helix</keyword>
<dbReference type="PROSITE" id="PS50850">
    <property type="entry name" value="MFS"/>
    <property type="match status" value="1"/>
</dbReference>
<dbReference type="InterPro" id="IPR011701">
    <property type="entry name" value="MFS"/>
</dbReference>
<evidence type="ECO:0000313" key="9">
    <source>
        <dbReference type="Proteomes" id="UP001341136"/>
    </source>
</evidence>
<accession>A0ABZ2D2H3</accession>
<dbReference type="Pfam" id="PF07690">
    <property type="entry name" value="MFS_1"/>
    <property type="match status" value="1"/>
</dbReference>
<feature type="transmembrane region" description="Helical" evidence="6">
    <location>
        <begin position="140"/>
        <end position="159"/>
    </location>
</feature>
<feature type="transmembrane region" description="Helical" evidence="6">
    <location>
        <begin position="108"/>
        <end position="128"/>
    </location>
</feature>
<feature type="transmembrane region" description="Helical" evidence="6">
    <location>
        <begin position="280"/>
        <end position="298"/>
    </location>
</feature>
<evidence type="ECO:0000259" key="7">
    <source>
        <dbReference type="PROSITE" id="PS50850"/>
    </source>
</evidence>
<feature type="transmembrane region" description="Helical" evidence="6">
    <location>
        <begin position="249"/>
        <end position="273"/>
    </location>
</feature>
<name>A0ABZ2D2H3_9BACI</name>
<protein>
    <submittedName>
        <fullName evidence="8">MFS transporter</fullName>
    </submittedName>
</protein>
<dbReference type="EMBL" id="CP144921">
    <property type="protein sequence ID" value="WWA31820.1"/>
    <property type="molecule type" value="Genomic_DNA"/>
</dbReference>
<dbReference type="PRINTS" id="PR01035">
    <property type="entry name" value="TCRTETA"/>
</dbReference>
<feature type="transmembrane region" description="Helical" evidence="6">
    <location>
        <begin position="304"/>
        <end position="323"/>
    </location>
</feature>
<evidence type="ECO:0000313" key="8">
    <source>
        <dbReference type="EMBL" id="WWA31820.1"/>
    </source>
</evidence>
<proteinExistence type="predicted"/>
<feature type="transmembrane region" description="Helical" evidence="6">
    <location>
        <begin position="79"/>
        <end position="102"/>
    </location>
</feature>
<dbReference type="PANTHER" id="PTHR23506:SF23">
    <property type="entry name" value="GH10249P"/>
    <property type="match status" value="1"/>
</dbReference>
<dbReference type="InterPro" id="IPR020846">
    <property type="entry name" value="MFS_dom"/>
</dbReference>
<evidence type="ECO:0000256" key="4">
    <source>
        <dbReference type="ARBA" id="ARBA00022989"/>
    </source>
</evidence>
<dbReference type="Gene3D" id="1.20.1250.20">
    <property type="entry name" value="MFS general substrate transporter like domains"/>
    <property type="match status" value="1"/>
</dbReference>
<dbReference type="PANTHER" id="PTHR23506">
    <property type="entry name" value="GH10249P"/>
    <property type="match status" value="1"/>
</dbReference>
<keyword evidence="3 6" id="KW-0812">Transmembrane</keyword>
<dbReference type="InterPro" id="IPR050930">
    <property type="entry name" value="MFS_Vesicular_Transporter"/>
</dbReference>
<organism evidence="8 9">
    <name type="scientific">Shouchella rhizosphaerae</name>
    <dbReference type="NCBI Taxonomy" id="866786"/>
    <lineage>
        <taxon>Bacteria</taxon>
        <taxon>Bacillati</taxon>
        <taxon>Bacillota</taxon>
        <taxon>Bacilli</taxon>
        <taxon>Bacillales</taxon>
        <taxon>Bacillaceae</taxon>
        <taxon>Shouchella</taxon>
    </lineage>
</organism>
<feature type="transmembrane region" description="Helical" evidence="6">
    <location>
        <begin position="42"/>
        <end position="67"/>
    </location>
</feature>
<dbReference type="RefSeq" id="WP_257006643.1">
    <property type="nucleotide sequence ID" value="NZ_CP144921.1"/>
</dbReference>